<keyword evidence="2 6" id="KW-0540">Nuclease</keyword>
<evidence type="ECO:0000256" key="4">
    <source>
        <dbReference type="ARBA" id="ARBA00022801"/>
    </source>
</evidence>
<dbReference type="InterPro" id="IPR000100">
    <property type="entry name" value="RNase_P"/>
</dbReference>
<dbReference type="InterPro" id="IPR014721">
    <property type="entry name" value="Ribsml_uS5_D2-typ_fold_subgr"/>
</dbReference>
<evidence type="ECO:0000256" key="6">
    <source>
        <dbReference type="HAMAP-Rule" id="MF_00227"/>
    </source>
</evidence>
<dbReference type="GO" id="GO:0030677">
    <property type="term" value="C:ribonuclease P complex"/>
    <property type="evidence" value="ECO:0007669"/>
    <property type="project" value="TreeGrafter"/>
</dbReference>
<evidence type="ECO:0000256" key="1">
    <source>
        <dbReference type="ARBA" id="ARBA00022694"/>
    </source>
</evidence>
<dbReference type="PANTHER" id="PTHR33992:SF1">
    <property type="entry name" value="RIBONUCLEASE P PROTEIN COMPONENT"/>
    <property type="match status" value="1"/>
</dbReference>
<keyword evidence="1 6" id="KW-0819">tRNA processing</keyword>
<evidence type="ECO:0000313" key="9">
    <source>
        <dbReference type="EMBL" id="KAE8129585.1"/>
    </source>
</evidence>
<dbReference type="SUPFAM" id="SSF54211">
    <property type="entry name" value="Ribosomal protein S5 domain 2-like"/>
    <property type="match status" value="1"/>
</dbReference>
<comment type="similarity">
    <text evidence="6">Belongs to the RnpA family.</text>
</comment>
<keyword evidence="5 6" id="KW-0694">RNA-binding</keyword>
<feature type="region of interest" description="Disordered" evidence="8">
    <location>
        <begin position="135"/>
        <end position="155"/>
    </location>
</feature>
<evidence type="ECO:0000256" key="5">
    <source>
        <dbReference type="ARBA" id="ARBA00022884"/>
    </source>
</evidence>
<keyword evidence="4 6" id="KW-0378">Hydrolase</keyword>
<dbReference type="Proteomes" id="UP000325415">
    <property type="component" value="Unassembled WGS sequence"/>
</dbReference>
<dbReference type="GO" id="GO:0001682">
    <property type="term" value="P:tRNA 5'-leader removal"/>
    <property type="evidence" value="ECO:0007669"/>
    <property type="project" value="UniProtKB-UniRule"/>
</dbReference>
<name>A0A5N6S8F3_9BIFI</name>
<proteinExistence type="inferred from homology"/>
<dbReference type="AlphaFoldDB" id="A0A5N6S8F3"/>
<dbReference type="HAMAP" id="MF_00227">
    <property type="entry name" value="RNase_P"/>
    <property type="match status" value="1"/>
</dbReference>
<dbReference type="GeneID" id="78126447"/>
<dbReference type="GO" id="GO:0000049">
    <property type="term" value="F:tRNA binding"/>
    <property type="evidence" value="ECO:0007669"/>
    <property type="project" value="UniProtKB-UniRule"/>
</dbReference>
<sequence length="155" mass="16689">MERLKSHSDFVTVFKRRRKVVANDIVVHYLMRGDTASLNRVEHAKSVELADDSGDGVASSRRLGLAVSKAVGNAVMRNAVKRRFRVLARTHESKLPPDCDIVMRAKPSAASASYQALDAQVSRLFHDISAKVKAKSGTASATGAKTGNASAGDRL</sequence>
<comment type="function">
    <text evidence="6">RNaseP catalyzes the removal of the 5'-leader sequence from pre-tRNA to produce the mature 5'-terminus. It can also cleave other RNA substrates such as 4.5S RNA. The protein component plays an auxiliary but essential role in vivo by binding to the 5'-leader sequence and broadening the substrate specificity of the ribozyme.</text>
</comment>
<dbReference type="GO" id="GO:0004526">
    <property type="term" value="F:ribonuclease P activity"/>
    <property type="evidence" value="ECO:0007669"/>
    <property type="project" value="UniProtKB-UniRule"/>
</dbReference>
<dbReference type="EC" id="3.1.26.5" evidence="6 7"/>
<dbReference type="EMBL" id="QDAG01000002">
    <property type="protein sequence ID" value="KAE8129585.1"/>
    <property type="molecule type" value="Genomic_DNA"/>
</dbReference>
<dbReference type="GO" id="GO:0042781">
    <property type="term" value="F:3'-tRNA processing endoribonuclease activity"/>
    <property type="evidence" value="ECO:0007669"/>
    <property type="project" value="TreeGrafter"/>
</dbReference>
<evidence type="ECO:0000256" key="7">
    <source>
        <dbReference type="NCBIfam" id="TIGR00188"/>
    </source>
</evidence>
<comment type="catalytic activity">
    <reaction evidence="6">
        <text>Endonucleolytic cleavage of RNA, removing 5'-extranucleotides from tRNA precursor.</text>
        <dbReference type="EC" id="3.1.26.5"/>
    </reaction>
</comment>
<evidence type="ECO:0000313" key="10">
    <source>
        <dbReference type="Proteomes" id="UP000325415"/>
    </source>
</evidence>
<gene>
    <name evidence="6 9" type="primary">rnpA</name>
    <name evidence="9" type="ORF">DDE84_01885</name>
</gene>
<protein>
    <recommendedName>
        <fullName evidence="6 7">Ribonuclease P protein component</fullName>
        <shortName evidence="6">RNase P protein</shortName>
        <shortName evidence="6">RNaseP protein</shortName>
        <ecNumber evidence="6 7">3.1.26.5</ecNumber>
    </recommendedName>
    <alternativeName>
        <fullName evidence="6">Protein C5</fullName>
    </alternativeName>
</protein>
<evidence type="ECO:0000256" key="2">
    <source>
        <dbReference type="ARBA" id="ARBA00022722"/>
    </source>
</evidence>
<dbReference type="Gene3D" id="3.30.230.10">
    <property type="match status" value="1"/>
</dbReference>
<reference evidence="9 10" key="1">
    <citation type="submission" date="2018-04" db="EMBL/GenBank/DDBJ databases">
        <authorList>
            <person name="Eckel V.P."/>
            <person name="Vogel R.F."/>
        </authorList>
    </citation>
    <scope>NUCLEOTIDE SEQUENCE [LARGE SCALE GENOMIC DNA]</scope>
    <source>
        <strain evidence="10">TMW 2.1764</strain>
    </source>
</reference>
<feature type="compositionally biased region" description="Polar residues" evidence="8">
    <location>
        <begin position="137"/>
        <end position="149"/>
    </location>
</feature>
<dbReference type="InterPro" id="IPR020568">
    <property type="entry name" value="Ribosomal_Su5_D2-typ_SF"/>
</dbReference>
<dbReference type="PANTHER" id="PTHR33992">
    <property type="entry name" value="RIBONUCLEASE P PROTEIN COMPONENT"/>
    <property type="match status" value="1"/>
</dbReference>
<keyword evidence="3 6" id="KW-0255">Endonuclease</keyword>
<organism evidence="9 10">
    <name type="scientific">Bifidobacterium tibiigranuli</name>
    <dbReference type="NCBI Taxonomy" id="2172043"/>
    <lineage>
        <taxon>Bacteria</taxon>
        <taxon>Bacillati</taxon>
        <taxon>Actinomycetota</taxon>
        <taxon>Actinomycetes</taxon>
        <taxon>Bifidobacteriales</taxon>
        <taxon>Bifidobacteriaceae</taxon>
        <taxon>Bifidobacterium</taxon>
    </lineage>
</organism>
<dbReference type="RefSeq" id="WP_152580065.1">
    <property type="nucleotide sequence ID" value="NZ_QDAG01000002.1"/>
</dbReference>
<dbReference type="NCBIfam" id="TIGR00188">
    <property type="entry name" value="rnpA"/>
    <property type="match status" value="1"/>
</dbReference>
<comment type="caution">
    <text evidence="9">The sequence shown here is derived from an EMBL/GenBank/DDBJ whole genome shotgun (WGS) entry which is preliminary data.</text>
</comment>
<accession>A0A5N6S8F3</accession>
<dbReference type="Pfam" id="PF00825">
    <property type="entry name" value="Ribonuclease_P"/>
    <property type="match status" value="1"/>
</dbReference>
<evidence type="ECO:0000256" key="8">
    <source>
        <dbReference type="SAM" id="MobiDB-lite"/>
    </source>
</evidence>
<dbReference type="OrthoDB" id="196964at2"/>
<keyword evidence="10" id="KW-1185">Reference proteome</keyword>
<evidence type="ECO:0000256" key="3">
    <source>
        <dbReference type="ARBA" id="ARBA00022759"/>
    </source>
</evidence>
<comment type="subunit">
    <text evidence="6">Consists of a catalytic RNA component (M1 or rnpB) and a protein subunit.</text>
</comment>